<evidence type="ECO:0000313" key="2">
    <source>
        <dbReference type="Proteomes" id="UP000324800"/>
    </source>
</evidence>
<protein>
    <submittedName>
        <fullName evidence="1">Uncharacterized protein</fullName>
    </submittedName>
</protein>
<sequence>PVHITVAINGSKRGIIQICSFLKMPKQDGQHDGAPNLSNQFGNLKILGICKILRR</sequence>
<feature type="non-terminal residue" evidence="1">
    <location>
        <position position="1"/>
    </location>
</feature>
<accession>A0A5J4UZK9</accession>
<reference evidence="1 2" key="1">
    <citation type="submission" date="2019-03" db="EMBL/GenBank/DDBJ databases">
        <title>Single cell metagenomics reveals metabolic interactions within the superorganism composed of flagellate Streblomastix strix and complex community of Bacteroidetes bacteria on its surface.</title>
        <authorList>
            <person name="Treitli S.C."/>
            <person name="Kolisko M."/>
            <person name="Husnik F."/>
            <person name="Keeling P."/>
            <person name="Hampl V."/>
        </authorList>
    </citation>
    <scope>NUCLEOTIDE SEQUENCE [LARGE SCALE GENOMIC DNA]</scope>
    <source>
        <strain evidence="1">ST1C</strain>
    </source>
</reference>
<name>A0A5J4UZK9_9EUKA</name>
<evidence type="ECO:0000313" key="1">
    <source>
        <dbReference type="EMBL" id="KAA6375592.1"/>
    </source>
</evidence>
<dbReference type="EMBL" id="SNRW01011119">
    <property type="protein sequence ID" value="KAA6375592.1"/>
    <property type="molecule type" value="Genomic_DNA"/>
</dbReference>
<proteinExistence type="predicted"/>
<dbReference type="AlphaFoldDB" id="A0A5J4UZK9"/>
<dbReference type="Proteomes" id="UP000324800">
    <property type="component" value="Unassembled WGS sequence"/>
</dbReference>
<organism evidence="1 2">
    <name type="scientific">Streblomastix strix</name>
    <dbReference type="NCBI Taxonomy" id="222440"/>
    <lineage>
        <taxon>Eukaryota</taxon>
        <taxon>Metamonada</taxon>
        <taxon>Preaxostyla</taxon>
        <taxon>Oxymonadida</taxon>
        <taxon>Streblomastigidae</taxon>
        <taxon>Streblomastix</taxon>
    </lineage>
</organism>
<comment type="caution">
    <text evidence="1">The sequence shown here is derived from an EMBL/GenBank/DDBJ whole genome shotgun (WGS) entry which is preliminary data.</text>
</comment>
<gene>
    <name evidence="1" type="ORF">EZS28_028881</name>
</gene>